<reference evidence="1 2" key="1">
    <citation type="submission" date="2018-03" db="EMBL/GenBank/DDBJ databases">
        <title>Genomic Encyclopedia of Archaeal and Bacterial Type Strains, Phase II (KMG-II): from individual species to whole genera.</title>
        <authorList>
            <person name="Goeker M."/>
        </authorList>
    </citation>
    <scope>NUCLEOTIDE SEQUENCE [LARGE SCALE GENOMIC DNA]</scope>
    <source>
        <strain evidence="1 2">DSM 45211</strain>
    </source>
</reference>
<dbReference type="Proteomes" id="UP000243528">
    <property type="component" value="Unassembled WGS sequence"/>
</dbReference>
<evidence type="ECO:0000313" key="1">
    <source>
        <dbReference type="EMBL" id="PSK97546.1"/>
    </source>
</evidence>
<gene>
    <name evidence="1" type="ORF">CLV30_12238</name>
</gene>
<sequence>MDTDDAVVVAEVDRSGLVESRHHGSVAGIGADGTLALRVGAVARPMYPRSANKPAQAVAMVRAGLPLDGELLALAAASHSGEDFHRDGVRAILAEAGLDESALRNTPRRPIDPDAADADVRAGRGSSALAADCSGKHAAMLLTCVVNGWPTDDYRDPAHPLQRLVRETVGELAGEPVAHTGVDGCGAPVFAMTLDGLARTFGAIASAEPGSAECRVAEAVRAHPEFVSGTTRDEVPLIRGVTGLVVKSGAEGVLAAGLADGRAVAVKIDDGGARARTVVLAAALERLGVDVSALDGLRSVPVPGGGEPVGAVRASAAWS</sequence>
<proteinExistence type="predicted"/>
<keyword evidence="2" id="KW-1185">Reference proteome</keyword>
<dbReference type="OrthoDB" id="9780674at2"/>
<dbReference type="AlphaFoldDB" id="A0A2P8DK06"/>
<dbReference type="PANTHER" id="PTHR42110">
    <property type="entry name" value="L-ASPARAGINASE, PUTATIVE (AFU_ORTHOLOGUE AFUA_3G11890)-RELATED"/>
    <property type="match status" value="1"/>
</dbReference>
<dbReference type="EMBL" id="PYGE01000022">
    <property type="protein sequence ID" value="PSK97546.1"/>
    <property type="molecule type" value="Genomic_DNA"/>
</dbReference>
<dbReference type="Pfam" id="PF06089">
    <property type="entry name" value="Asparaginase_II"/>
    <property type="match status" value="1"/>
</dbReference>
<evidence type="ECO:0000313" key="2">
    <source>
        <dbReference type="Proteomes" id="UP000243528"/>
    </source>
</evidence>
<dbReference type="PANTHER" id="PTHR42110:SF1">
    <property type="entry name" value="L-ASPARAGINASE, PUTATIVE (AFU_ORTHOLOGUE AFUA_3G11890)-RELATED"/>
    <property type="match status" value="1"/>
</dbReference>
<organism evidence="1 2">
    <name type="scientific">Haloactinopolyspora alba</name>
    <dbReference type="NCBI Taxonomy" id="648780"/>
    <lineage>
        <taxon>Bacteria</taxon>
        <taxon>Bacillati</taxon>
        <taxon>Actinomycetota</taxon>
        <taxon>Actinomycetes</taxon>
        <taxon>Jiangellales</taxon>
        <taxon>Jiangellaceae</taxon>
        <taxon>Haloactinopolyspora</taxon>
    </lineage>
</organism>
<protein>
    <submittedName>
        <fullName evidence="1">Asparaginase</fullName>
    </submittedName>
</protein>
<dbReference type="InterPro" id="IPR010349">
    <property type="entry name" value="Asparaginase_II"/>
</dbReference>
<comment type="caution">
    <text evidence="1">The sequence shown here is derived from an EMBL/GenBank/DDBJ whole genome shotgun (WGS) entry which is preliminary data.</text>
</comment>
<accession>A0A2P8DK06</accession>
<name>A0A2P8DK06_9ACTN</name>